<dbReference type="EMBL" id="KZ293658">
    <property type="protein sequence ID" value="PBK92635.1"/>
    <property type="molecule type" value="Genomic_DNA"/>
</dbReference>
<gene>
    <name evidence="3" type="ORF">ARMGADRAFT_1165711</name>
</gene>
<sequence>MEFPEDTNSESRELYNASISKLNLEALRRVATEYRGIRCVGCEAIAQGGYNTVFLLKFEDGHELIARLGGSRSGQDEGVREDILTHRLKSEVVTMRYIETQTSIPIPHIHLVEYDAQNSVGTRFMLMDKIAGSTLNEVWDAFTPEEREQVVRQLVGFQAELLKLEFPAIGSLLDDQGTLGPLSRSCSYPSLLSLDCGPFKTTKDSGVPENPENWQKQRKETANLSGGLEDTPIEDAREWLRLLHEGIRGLRDDILDKPESPFVLFHDDFQWSNALVSPEDPTKLVGILD</sequence>
<evidence type="ECO:0000313" key="4">
    <source>
        <dbReference type="Proteomes" id="UP000217790"/>
    </source>
</evidence>
<evidence type="ECO:0000256" key="1">
    <source>
        <dbReference type="SAM" id="MobiDB-lite"/>
    </source>
</evidence>
<dbReference type="InterPro" id="IPR051678">
    <property type="entry name" value="AGP_Transferase"/>
</dbReference>
<protein>
    <recommendedName>
        <fullName evidence="2">Aminoglycoside phosphotransferase domain-containing protein</fullName>
    </recommendedName>
</protein>
<reference evidence="4" key="1">
    <citation type="journal article" date="2017" name="Nat. Ecol. Evol.">
        <title>Genome expansion and lineage-specific genetic innovations in the forest pathogenic fungi Armillaria.</title>
        <authorList>
            <person name="Sipos G."/>
            <person name="Prasanna A.N."/>
            <person name="Walter M.C."/>
            <person name="O'Connor E."/>
            <person name="Balint B."/>
            <person name="Krizsan K."/>
            <person name="Kiss B."/>
            <person name="Hess J."/>
            <person name="Varga T."/>
            <person name="Slot J."/>
            <person name="Riley R."/>
            <person name="Boka B."/>
            <person name="Rigling D."/>
            <person name="Barry K."/>
            <person name="Lee J."/>
            <person name="Mihaltcheva S."/>
            <person name="LaButti K."/>
            <person name="Lipzen A."/>
            <person name="Waldron R."/>
            <person name="Moloney N.M."/>
            <person name="Sperisen C."/>
            <person name="Kredics L."/>
            <person name="Vagvoelgyi C."/>
            <person name="Patrignani A."/>
            <person name="Fitzpatrick D."/>
            <person name="Nagy I."/>
            <person name="Doyle S."/>
            <person name="Anderson J.B."/>
            <person name="Grigoriev I.V."/>
            <person name="Gueldener U."/>
            <person name="Muensterkoetter M."/>
            <person name="Nagy L.G."/>
        </authorList>
    </citation>
    <scope>NUCLEOTIDE SEQUENCE [LARGE SCALE GENOMIC DNA]</scope>
    <source>
        <strain evidence="4">Ar21-2</strain>
    </source>
</reference>
<dbReference type="PANTHER" id="PTHR21310:SF15">
    <property type="entry name" value="AMINOGLYCOSIDE PHOSPHOTRANSFERASE DOMAIN-CONTAINING PROTEIN"/>
    <property type="match status" value="1"/>
</dbReference>
<dbReference type="PANTHER" id="PTHR21310">
    <property type="entry name" value="AMINOGLYCOSIDE PHOSPHOTRANSFERASE-RELATED-RELATED"/>
    <property type="match status" value="1"/>
</dbReference>
<dbReference type="Proteomes" id="UP000217790">
    <property type="component" value="Unassembled WGS sequence"/>
</dbReference>
<evidence type="ECO:0000313" key="3">
    <source>
        <dbReference type="EMBL" id="PBK92635.1"/>
    </source>
</evidence>
<dbReference type="InterPro" id="IPR002575">
    <property type="entry name" value="Aminoglycoside_PTrfase"/>
</dbReference>
<keyword evidence="4" id="KW-1185">Reference proteome</keyword>
<proteinExistence type="predicted"/>
<evidence type="ECO:0000259" key="2">
    <source>
        <dbReference type="Pfam" id="PF01636"/>
    </source>
</evidence>
<name>A0A2H3DBM5_ARMGA</name>
<dbReference type="OMA" id="LACYERE"/>
<dbReference type="InterPro" id="IPR011009">
    <property type="entry name" value="Kinase-like_dom_sf"/>
</dbReference>
<feature type="domain" description="Aminoglycoside phosphotransferase" evidence="2">
    <location>
        <begin position="42"/>
        <end position="289"/>
    </location>
</feature>
<dbReference type="Pfam" id="PF01636">
    <property type="entry name" value="APH"/>
    <property type="match status" value="1"/>
</dbReference>
<dbReference type="SUPFAM" id="SSF56112">
    <property type="entry name" value="Protein kinase-like (PK-like)"/>
    <property type="match status" value="1"/>
</dbReference>
<dbReference type="InParanoid" id="A0A2H3DBM5"/>
<accession>A0A2H3DBM5</accession>
<dbReference type="Gene3D" id="3.90.1200.10">
    <property type="match status" value="1"/>
</dbReference>
<feature type="region of interest" description="Disordered" evidence="1">
    <location>
        <begin position="203"/>
        <end position="228"/>
    </location>
</feature>
<dbReference type="AlphaFoldDB" id="A0A2H3DBM5"/>
<dbReference type="OrthoDB" id="2906425at2759"/>
<organism evidence="3 4">
    <name type="scientific">Armillaria gallica</name>
    <name type="common">Bulbous honey fungus</name>
    <name type="synonym">Armillaria bulbosa</name>
    <dbReference type="NCBI Taxonomy" id="47427"/>
    <lineage>
        <taxon>Eukaryota</taxon>
        <taxon>Fungi</taxon>
        <taxon>Dikarya</taxon>
        <taxon>Basidiomycota</taxon>
        <taxon>Agaricomycotina</taxon>
        <taxon>Agaricomycetes</taxon>
        <taxon>Agaricomycetidae</taxon>
        <taxon>Agaricales</taxon>
        <taxon>Marasmiineae</taxon>
        <taxon>Physalacriaceae</taxon>
        <taxon>Armillaria</taxon>
    </lineage>
</organism>